<keyword evidence="4" id="KW-1185">Reference proteome</keyword>
<organism evidence="3 4">
    <name type="scientific">Salinispira pacifica</name>
    <dbReference type="NCBI Taxonomy" id="1307761"/>
    <lineage>
        <taxon>Bacteria</taxon>
        <taxon>Pseudomonadati</taxon>
        <taxon>Spirochaetota</taxon>
        <taxon>Spirochaetia</taxon>
        <taxon>Spirochaetales</taxon>
        <taxon>Spirochaetaceae</taxon>
        <taxon>Salinispira</taxon>
    </lineage>
</organism>
<dbReference type="KEGG" id="slr:L21SP2_1919"/>
<dbReference type="Proteomes" id="UP000018680">
    <property type="component" value="Chromosome"/>
</dbReference>
<sequence>MNSALKRSCKLFILLSIPVFLSPLSLAAQEAPSPEDGEAVPRENSIDPAEEGEPEVMPLPGGFTDLMLGTELEELKRRLEANRQFDYRGDPDVSFSPSSEQALIRTDGRGFMESGVFQFHEDRLFSITLNIDTEQMDYFTMFRDLQNKYGEPDYLDPQLSYWEGSGVRMVLEKPLSVKYIDMQVFDQIREDGAARESLGELSRELFLDNF</sequence>
<evidence type="ECO:0000256" key="1">
    <source>
        <dbReference type="SAM" id="MobiDB-lite"/>
    </source>
</evidence>
<feature type="signal peptide" evidence="2">
    <location>
        <begin position="1"/>
        <end position="27"/>
    </location>
</feature>
<dbReference type="STRING" id="1307761.L21SP2_1919"/>
<gene>
    <name evidence="3" type="ORF">L21SP2_1919</name>
</gene>
<dbReference type="eggNOG" id="ENOG5033HN8">
    <property type="taxonomic scope" value="Bacteria"/>
</dbReference>
<dbReference type="RefSeq" id="WP_024268209.1">
    <property type="nucleotide sequence ID" value="NC_023035.1"/>
</dbReference>
<accession>V5WHI1</accession>
<evidence type="ECO:0000256" key="2">
    <source>
        <dbReference type="SAM" id="SignalP"/>
    </source>
</evidence>
<proteinExistence type="predicted"/>
<dbReference type="HOGENOM" id="CLU_094598_1_0_12"/>
<evidence type="ECO:0000313" key="3">
    <source>
        <dbReference type="EMBL" id="AHC15292.1"/>
    </source>
</evidence>
<keyword evidence="2" id="KW-0732">Signal</keyword>
<dbReference type="EMBL" id="CP006939">
    <property type="protein sequence ID" value="AHC15292.1"/>
    <property type="molecule type" value="Genomic_DNA"/>
</dbReference>
<dbReference type="AlphaFoldDB" id="V5WHI1"/>
<name>V5WHI1_9SPIO</name>
<protein>
    <submittedName>
        <fullName evidence="3">Uncharacterized protein</fullName>
    </submittedName>
</protein>
<feature type="region of interest" description="Disordered" evidence="1">
    <location>
        <begin position="30"/>
        <end position="62"/>
    </location>
</feature>
<reference evidence="3 4" key="1">
    <citation type="journal article" date="2015" name="Stand. Genomic Sci.">
        <title>Complete genome sequence and description of Salinispira pacifica gen. nov., sp. nov., a novel spirochaete isolated form a hypersaline microbial mat.</title>
        <authorList>
            <person name="Ben Hania W."/>
            <person name="Joseph M."/>
            <person name="Schumann P."/>
            <person name="Bunk B."/>
            <person name="Fiebig A."/>
            <person name="Sproer C."/>
            <person name="Klenk H.P."/>
            <person name="Fardeau M.L."/>
            <person name="Spring S."/>
        </authorList>
    </citation>
    <scope>NUCLEOTIDE SEQUENCE [LARGE SCALE GENOMIC DNA]</scope>
    <source>
        <strain evidence="3 4">L21-RPul-D2</strain>
    </source>
</reference>
<feature type="chain" id="PRO_5004743078" evidence="2">
    <location>
        <begin position="28"/>
        <end position="210"/>
    </location>
</feature>
<evidence type="ECO:0000313" key="4">
    <source>
        <dbReference type="Proteomes" id="UP000018680"/>
    </source>
</evidence>
<dbReference type="OrthoDB" id="307147at2"/>